<dbReference type="AlphaFoldDB" id="A0A3D9RV57"/>
<name>A0A3D9RV57_9BACL</name>
<dbReference type="OrthoDB" id="2875619at2"/>
<reference evidence="2 3" key="1">
    <citation type="submission" date="2018-08" db="EMBL/GenBank/DDBJ databases">
        <title>Genomic Encyclopedia of Type Strains, Phase III (KMG-III): the genomes of soil and plant-associated and newly described type strains.</title>
        <authorList>
            <person name="Whitman W."/>
        </authorList>
    </citation>
    <scope>NUCLEOTIDE SEQUENCE [LARGE SCALE GENOMIC DNA]</scope>
    <source>
        <strain evidence="2 3">CGMCC 1.10966</strain>
    </source>
</reference>
<comment type="caution">
    <text evidence="2">The sequence shown here is derived from an EMBL/GenBank/DDBJ whole genome shotgun (WGS) entry which is preliminary data.</text>
</comment>
<dbReference type="EMBL" id="QTTN01000016">
    <property type="protein sequence ID" value="REE83879.1"/>
    <property type="molecule type" value="Genomic_DNA"/>
</dbReference>
<organism evidence="2 3">
    <name type="scientific">Paenibacillus taihuensis</name>
    <dbReference type="NCBI Taxonomy" id="1156355"/>
    <lineage>
        <taxon>Bacteria</taxon>
        <taxon>Bacillati</taxon>
        <taxon>Bacillota</taxon>
        <taxon>Bacilli</taxon>
        <taxon>Bacillales</taxon>
        <taxon>Paenibacillaceae</taxon>
        <taxon>Paenibacillus</taxon>
    </lineage>
</organism>
<dbReference type="Pfam" id="PF07791">
    <property type="entry name" value="Imm11"/>
    <property type="match status" value="1"/>
</dbReference>
<evidence type="ECO:0000259" key="1">
    <source>
        <dbReference type="Pfam" id="PF07791"/>
    </source>
</evidence>
<feature type="domain" description="Immunity MXAN-0049 protein" evidence="1">
    <location>
        <begin position="48"/>
        <end position="172"/>
    </location>
</feature>
<protein>
    <recommendedName>
        <fullName evidence="1">Immunity MXAN-0049 protein domain-containing protein</fullName>
    </recommendedName>
</protein>
<accession>A0A3D9RV57</accession>
<proteinExistence type="predicted"/>
<dbReference type="Proteomes" id="UP000256304">
    <property type="component" value="Unassembled WGS sequence"/>
</dbReference>
<dbReference type="InterPro" id="IPR012433">
    <property type="entry name" value="Imm11"/>
</dbReference>
<evidence type="ECO:0000313" key="2">
    <source>
        <dbReference type="EMBL" id="REE83879.1"/>
    </source>
</evidence>
<gene>
    <name evidence="2" type="ORF">A8990_11658</name>
</gene>
<evidence type="ECO:0000313" key="3">
    <source>
        <dbReference type="Proteomes" id="UP000256304"/>
    </source>
</evidence>
<keyword evidence="3" id="KW-1185">Reference proteome</keyword>
<dbReference type="RefSeq" id="WP_116189802.1">
    <property type="nucleotide sequence ID" value="NZ_QTTN01000016.1"/>
</dbReference>
<sequence>MKAWWLDYHPAWNTTEFLDTDSFFALRESFREGNPLTNQWVELEVELRDKGKPADFLRELGGALVVSKRARNVMEQLPNLNVEFLPLKSKDGEFSILNVLTVLDCIDMAQSNAKSPLHTIYDIKGLALVEDIVQGHDIYKIKLPGGERSLASIFVSDRLREIIESQLEGFQLINMWDSEFTWQQQEAKFAAMCLEVDASLQTTFNFDKAVKHVKKHRGDIAYSGQWAIKTNEKNSILLGDLLLDGTYSWIDPIYFPPIILGLTWGIKEKKKSLFGWR</sequence>